<reference evidence="1 2" key="1">
    <citation type="submission" date="2016-11" db="EMBL/GenBank/DDBJ databases">
        <title>The macronuclear genome of Stentor coeruleus: a giant cell with tiny introns.</title>
        <authorList>
            <person name="Slabodnick M."/>
            <person name="Ruby J.G."/>
            <person name="Reiff S.B."/>
            <person name="Swart E.C."/>
            <person name="Gosai S."/>
            <person name="Prabakaran S."/>
            <person name="Witkowska E."/>
            <person name="Larue G.E."/>
            <person name="Fisher S."/>
            <person name="Freeman R.M."/>
            <person name="Gunawardena J."/>
            <person name="Chu W."/>
            <person name="Stover N.A."/>
            <person name="Gregory B.D."/>
            <person name="Nowacki M."/>
            <person name="Derisi J."/>
            <person name="Roy S.W."/>
            <person name="Marshall W.F."/>
            <person name="Sood P."/>
        </authorList>
    </citation>
    <scope>NUCLEOTIDE SEQUENCE [LARGE SCALE GENOMIC DNA]</scope>
    <source>
        <strain evidence="1">WM001</strain>
    </source>
</reference>
<dbReference type="SUPFAM" id="SSF55620">
    <property type="entry name" value="Tetrahydrobiopterin biosynthesis enzymes-like"/>
    <property type="match status" value="1"/>
</dbReference>
<evidence type="ECO:0000313" key="2">
    <source>
        <dbReference type="Proteomes" id="UP000187209"/>
    </source>
</evidence>
<sequence>MDLRYSIKLFPKRSQLKLFTILQENNHNIIVPLFFDINFSITSSELTPDGYVIDFTTLKIFWKDIIRELNGKILIEKFGKNYCCEERRDNFRINFPDFSYFEIEKKYVIVADCFRSPLKFVVDLLDERISKSLDVGNEFEINCVRKFEVIERKFDEN</sequence>
<dbReference type="EMBL" id="MPUH01000960">
    <property type="protein sequence ID" value="OMJ71741.1"/>
    <property type="molecule type" value="Genomic_DNA"/>
</dbReference>
<dbReference type="InterPro" id="IPR038418">
    <property type="entry name" value="6-PTP_synth/QueD_sf"/>
</dbReference>
<keyword evidence="2" id="KW-1185">Reference proteome</keyword>
<dbReference type="AlphaFoldDB" id="A0A1R2B4M1"/>
<gene>
    <name evidence="1" type="ORF">SteCoe_29959</name>
</gene>
<dbReference type="Gene3D" id="3.30.479.10">
    <property type="entry name" value="6-pyruvoyl tetrahydropterin synthase/QueD"/>
    <property type="match status" value="1"/>
</dbReference>
<protein>
    <submittedName>
        <fullName evidence="1">Uncharacterized protein</fullName>
    </submittedName>
</protein>
<dbReference type="Proteomes" id="UP000187209">
    <property type="component" value="Unassembled WGS sequence"/>
</dbReference>
<proteinExistence type="predicted"/>
<organism evidence="1 2">
    <name type="scientific">Stentor coeruleus</name>
    <dbReference type="NCBI Taxonomy" id="5963"/>
    <lineage>
        <taxon>Eukaryota</taxon>
        <taxon>Sar</taxon>
        <taxon>Alveolata</taxon>
        <taxon>Ciliophora</taxon>
        <taxon>Postciliodesmatophora</taxon>
        <taxon>Heterotrichea</taxon>
        <taxon>Heterotrichida</taxon>
        <taxon>Stentoridae</taxon>
        <taxon>Stentor</taxon>
    </lineage>
</organism>
<evidence type="ECO:0000313" key="1">
    <source>
        <dbReference type="EMBL" id="OMJ71741.1"/>
    </source>
</evidence>
<comment type="caution">
    <text evidence="1">The sequence shown here is derived from an EMBL/GenBank/DDBJ whole genome shotgun (WGS) entry which is preliminary data.</text>
</comment>
<name>A0A1R2B4M1_9CILI</name>
<accession>A0A1R2B4M1</accession>